<dbReference type="PANTHER" id="PTHR21354">
    <property type="entry name" value="ZINC FINGER PROTEIN 511"/>
    <property type="match status" value="1"/>
</dbReference>
<feature type="compositionally biased region" description="Acidic residues" evidence="1">
    <location>
        <begin position="216"/>
        <end position="232"/>
    </location>
</feature>
<keyword evidence="4" id="KW-1185">Reference proteome</keyword>
<gene>
    <name evidence="3" type="ORF">BQ2448_6351</name>
</gene>
<sequence length="302" mass="33884">MSLTSKRARRASSRSSDDDEDDEEEQTCPRSQSPVNKASRASGVAPIFTCTLPPTCHNDAQPFSTLATLTAHHKTYHSFVCHARPSSFDFARPKPPHKRGYEEQHECSRVFPSQRLLDLHLSECHDELRRAREDRGEKTFACLHPPCGMHFATPQTRRRHLIDKHGYPKEYFFGVTIWGVQEVLKKGGGMIRRKWKPRVASSTSHVEKGEGRNIGDDDVDEEEDEGEGTEMAEVERSQSPEEGRGGPANQMKPPSPREDAGEEMDDLSRQLQGTSITLVPRSVRKAAQKKLAGSSAPMIVER</sequence>
<dbReference type="EMBL" id="FMSP01000019">
    <property type="protein sequence ID" value="SCV73921.1"/>
    <property type="molecule type" value="Genomic_DNA"/>
</dbReference>
<feature type="compositionally biased region" description="Basic and acidic residues" evidence="1">
    <location>
        <begin position="205"/>
        <end position="215"/>
    </location>
</feature>
<reference evidence="4" key="1">
    <citation type="submission" date="2016-09" db="EMBL/GenBank/DDBJ databases">
        <authorList>
            <person name="Jeantristanb JTB J.-T."/>
            <person name="Ricardo R."/>
        </authorList>
    </citation>
    <scope>NUCLEOTIDE SEQUENCE [LARGE SCALE GENOMIC DNA]</scope>
</reference>
<feature type="compositionally biased region" description="Acidic residues" evidence="1">
    <location>
        <begin position="17"/>
        <end position="26"/>
    </location>
</feature>
<feature type="compositionally biased region" description="Basic and acidic residues" evidence="1">
    <location>
        <begin position="233"/>
        <end position="244"/>
    </location>
</feature>
<dbReference type="OrthoDB" id="18440at2759"/>
<dbReference type="PROSITE" id="PS00028">
    <property type="entry name" value="ZINC_FINGER_C2H2_1"/>
    <property type="match status" value="1"/>
</dbReference>
<evidence type="ECO:0000313" key="3">
    <source>
        <dbReference type="EMBL" id="SCV73921.1"/>
    </source>
</evidence>
<feature type="domain" description="C2H2-type" evidence="2">
    <location>
        <begin position="142"/>
        <end position="165"/>
    </location>
</feature>
<name>A0A238FP03_9BASI</name>
<dbReference type="STRING" id="269621.A0A238FP03"/>
<accession>A0A238FP03</accession>
<dbReference type="Proteomes" id="UP000198372">
    <property type="component" value="Unassembled WGS sequence"/>
</dbReference>
<evidence type="ECO:0000259" key="2">
    <source>
        <dbReference type="PROSITE" id="PS00028"/>
    </source>
</evidence>
<organism evidence="3 4">
    <name type="scientific">Microbotryum intermedium</name>
    <dbReference type="NCBI Taxonomy" id="269621"/>
    <lineage>
        <taxon>Eukaryota</taxon>
        <taxon>Fungi</taxon>
        <taxon>Dikarya</taxon>
        <taxon>Basidiomycota</taxon>
        <taxon>Pucciniomycotina</taxon>
        <taxon>Microbotryomycetes</taxon>
        <taxon>Microbotryales</taxon>
        <taxon>Microbotryaceae</taxon>
        <taxon>Microbotryum</taxon>
    </lineage>
</organism>
<dbReference type="PANTHER" id="PTHR21354:SF0">
    <property type="entry name" value="ZINC FINGER PROTEIN 511"/>
    <property type="match status" value="1"/>
</dbReference>
<protein>
    <submittedName>
        <fullName evidence="3">BQ2448_6351 protein</fullName>
    </submittedName>
</protein>
<evidence type="ECO:0000313" key="4">
    <source>
        <dbReference type="Proteomes" id="UP000198372"/>
    </source>
</evidence>
<feature type="region of interest" description="Disordered" evidence="1">
    <location>
        <begin position="1"/>
        <end position="40"/>
    </location>
</feature>
<proteinExistence type="predicted"/>
<dbReference type="InterPro" id="IPR013087">
    <property type="entry name" value="Znf_C2H2_type"/>
</dbReference>
<feature type="region of interest" description="Disordered" evidence="1">
    <location>
        <begin position="195"/>
        <end position="281"/>
    </location>
</feature>
<dbReference type="InterPro" id="IPR039258">
    <property type="entry name" value="ZNF511"/>
</dbReference>
<dbReference type="AlphaFoldDB" id="A0A238FP03"/>
<evidence type="ECO:0000256" key="1">
    <source>
        <dbReference type="SAM" id="MobiDB-lite"/>
    </source>
</evidence>
<feature type="compositionally biased region" description="Basic residues" evidence="1">
    <location>
        <begin position="1"/>
        <end position="12"/>
    </location>
</feature>